<dbReference type="RefSeq" id="XP_003174958.1">
    <property type="nucleotide sequence ID" value="XM_003174910.1"/>
</dbReference>
<evidence type="ECO:0000313" key="5">
    <source>
        <dbReference type="EMBL" id="EFQ99475.1"/>
    </source>
</evidence>
<accession>E4UMW1</accession>
<dbReference type="AlphaFoldDB" id="E4UMW1"/>
<evidence type="ECO:0000313" key="6">
    <source>
        <dbReference type="Proteomes" id="UP000002669"/>
    </source>
</evidence>
<dbReference type="OrthoDB" id="9983560at2759"/>
<dbReference type="OMA" id="HFAARHN"/>
<dbReference type="InterPro" id="IPR036318">
    <property type="entry name" value="FAD-bd_PCMH-like_sf"/>
</dbReference>
<dbReference type="STRING" id="535722.E4UMW1"/>
<dbReference type="Pfam" id="PF01565">
    <property type="entry name" value="FAD_binding_4"/>
    <property type="match status" value="1"/>
</dbReference>
<proteinExistence type="inferred from homology"/>
<name>E4UMW1_ARTGP</name>
<comment type="similarity">
    <text evidence="1">Belongs to the oxygen-dependent FAD-linked oxidoreductase family.</text>
</comment>
<feature type="chain" id="PRO_5003190545" evidence="3">
    <location>
        <begin position="20"/>
        <end position="583"/>
    </location>
</feature>
<dbReference type="PROSITE" id="PS51387">
    <property type="entry name" value="FAD_PCMH"/>
    <property type="match status" value="1"/>
</dbReference>
<evidence type="ECO:0000256" key="2">
    <source>
        <dbReference type="ARBA" id="ARBA00023002"/>
    </source>
</evidence>
<feature type="domain" description="FAD-binding PCMH-type" evidence="4">
    <location>
        <begin position="131"/>
        <end position="313"/>
    </location>
</feature>
<evidence type="ECO:0000256" key="1">
    <source>
        <dbReference type="ARBA" id="ARBA00005466"/>
    </source>
</evidence>
<dbReference type="GO" id="GO:0071949">
    <property type="term" value="F:FAD binding"/>
    <property type="evidence" value="ECO:0007669"/>
    <property type="project" value="InterPro"/>
</dbReference>
<evidence type="ECO:0000259" key="4">
    <source>
        <dbReference type="PROSITE" id="PS51387"/>
    </source>
</evidence>
<keyword evidence="6" id="KW-1185">Reference proteome</keyword>
<dbReference type="HOGENOM" id="CLU_018354_4_2_1"/>
<dbReference type="InterPro" id="IPR016166">
    <property type="entry name" value="FAD-bd_PCMH"/>
</dbReference>
<dbReference type="InterPro" id="IPR012951">
    <property type="entry name" value="BBE"/>
</dbReference>
<dbReference type="VEuPathDB" id="FungiDB:MGYG_02486"/>
<dbReference type="SUPFAM" id="SSF56176">
    <property type="entry name" value="FAD-binding/transporter-associated domain-like"/>
    <property type="match status" value="1"/>
</dbReference>
<dbReference type="InterPro" id="IPR016169">
    <property type="entry name" value="FAD-bd_PCMH_sub2"/>
</dbReference>
<sequence>MARLAGLLALFAAVTAVTAAPSALHRRQDTSTTSTAPVDAKPQCRCYPGEPCWPKQKQWDAFNSTIGGKLVATVPIGSPCHDSSFGPLDPTACTALKSKWNDPATHFTSSSSIMSPFFANASCDPFLSANTQCVTGTYVQYAVAATSTDDFQKTIAFAKDRNLRLVVRNTGHDFFGKSTGAGALAIWTQGIKDVTPMNYQSGAYTGPAMKIGAGVLGQEVYEVASQNNVVVVGGACPSVGIAGGYTQGGGHSLLTTKYGMAADHVLEWEVVTPNGDLVVASPSQNQDLYWALSGGGGGTYGIVRSMTVKTFPELKTAAATLAYSSTGINPDLYFDLFKIFLTCMPAIVEAGGSTVWILTPLGFKVAPVMIPGSTKDAIDTILQPFLQKLRDNAIPFLYSNVDYASYHDAFQATTPFKSLTETHTGGRLIPKSLVSTDDGLNQFVSAMRAIVSKGPFISGLNLDASKKTDFADNSVNPAWRDAAMHIILLTPYNHNDWNAAQANQRAMTEQIVPIIKNITPGGSCYLNEGDFNEPDWQRTFYGSSYQKLLSIKQKYDSSNMLWGRTAVGSEAWYETDDKHLCKA</sequence>
<feature type="signal peptide" evidence="3">
    <location>
        <begin position="1"/>
        <end position="19"/>
    </location>
</feature>
<dbReference type="InterPro" id="IPR006094">
    <property type="entry name" value="Oxid_FAD_bind_N"/>
</dbReference>
<evidence type="ECO:0000256" key="3">
    <source>
        <dbReference type="SAM" id="SignalP"/>
    </source>
</evidence>
<reference evidence="6" key="1">
    <citation type="journal article" date="2012" name="MBio">
        <title>Comparative genome analysis of Trichophyton rubrum and related dermatophytes reveals candidate genes involved in infection.</title>
        <authorList>
            <person name="Martinez D.A."/>
            <person name="Oliver B.G."/>
            <person name="Graeser Y."/>
            <person name="Goldberg J.M."/>
            <person name="Li W."/>
            <person name="Martinez-Rossi N.M."/>
            <person name="Monod M."/>
            <person name="Shelest E."/>
            <person name="Barton R.C."/>
            <person name="Birch E."/>
            <person name="Brakhage A.A."/>
            <person name="Chen Z."/>
            <person name="Gurr S.J."/>
            <person name="Heiman D."/>
            <person name="Heitman J."/>
            <person name="Kosti I."/>
            <person name="Rossi A."/>
            <person name="Saif S."/>
            <person name="Samalova M."/>
            <person name="Saunders C.W."/>
            <person name="Shea T."/>
            <person name="Summerbell R.C."/>
            <person name="Xu J."/>
            <person name="Young S."/>
            <person name="Zeng Q."/>
            <person name="Birren B.W."/>
            <person name="Cuomo C.A."/>
            <person name="White T.C."/>
        </authorList>
    </citation>
    <scope>NUCLEOTIDE SEQUENCE [LARGE SCALE GENOMIC DNA]</scope>
    <source>
        <strain evidence="6">ATCC MYA-4604 / CBS 118893</strain>
    </source>
</reference>
<dbReference type="InterPro" id="IPR050432">
    <property type="entry name" value="FAD-linked_Oxidoreductases_BP"/>
</dbReference>
<dbReference type="Proteomes" id="UP000002669">
    <property type="component" value="Unassembled WGS sequence"/>
</dbReference>
<dbReference type="GeneID" id="10030260"/>
<dbReference type="EMBL" id="DS989823">
    <property type="protein sequence ID" value="EFQ99475.1"/>
    <property type="molecule type" value="Genomic_DNA"/>
</dbReference>
<gene>
    <name evidence="5" type="ORF">MGYG_02486</name>
</gene>
<dbReference type="PANTHER" id="PTHR13878:SF91">
    <property type="entry name" value="FAD BINDING DOMAIN PROTEIN (AFU_ORTHOLOGUE AFUA_6G12070)-RELATED"/>
    <property type="match status" value="1"/>
</dbReference>
<dbReference type="GO" id="GO:0016491">
    <property type="term" value="F:oxidoreductase activity"/>
    <property type="evidence" value="ECO:0007669"/>
    <property type="project" value="UniProtKB-KW"/>
</dbReference>
<organism evidence="6">
    <name type="scientific">Arthroderma gypseum (strain ATCC MYA-4604 / CBS 118893)</name>
    <name type="common">Microsporum gypseum</name>
    <dbReference type="NCBI Taxonomy" id="535722"/>
    <lineage>
        <taxon>Eukaryota</taxon>
        <taxon>Fungi</taxon>
        <taxon>Dikarya</taxon>
        <taxon>Ascomycota</taxon>
        <taxon>Pezizomycotina</taxon>
        <taxon>Eurotiomycetes</taxon>
        <taxon>Eurotiomycetidae</taxon>
        <taxon>Onygenales</taxon>
        <taxon>Arthrodermataceae</taxon>
        <taxon>Nannizzia</taxon>
    </lineage>
</organism>
<dbReference type="Gene3D" id="3.30.465.10">
    <property type="match status" value="2"/>
</dbReference>
<protein>
    <submittedName>
        <fullName evidence="5">6-hydroxy-D-nicotine oxidase</fullName>
    </submittedName>
</protein>
<dbReference type="eggNOG" id="ENOG502R8I5">
    <property type="taxonomic scope" value="Eukaryota"/>
</dbReference>
<dbReference type="InParanoid" id="E4UMW1"/>
<keyword evidence="2" id="KW-0560">Oxidoreductase</keyword>
<dbReference type="PANTHER" id="PTHR13878">
    <property type="entry name" value="GULONOLACTONE OXIDASE"/>
    <property type="match status" value="1"/>
</dbReference>
<keyword evidence="3" id="KW-0732">Signal</keyword>
<dbReference type="Pfam" id="PF08031">
    <property type="entry name" value="BBE"/>
    <property type="match status" value="1"/>
</dbReference>